<evidence type="ECO:0000256" key="6">
    <source>
        <dbReference type="ARBA" id="ARBA00022833"/>
    </source>
</evidence>
<evidence type="ECO:0000256" key="4">
    <source>
        <dbReference type="ARBA" id="ARBA00022723"/>
    </source>
</evidence>
<sequence length="977" mass="110384">MKGVKLWLLLLLVGFAATAQKKYEWKQATSNGYTYRYVTNDPMAARYYTLSNGLTVILSPNKKEPRISVRIPVRAGSNTDPREHTGLAHYLEHMLFKGTDKFGTLDWAKEKPLLDKIDQLYEQYNSTKDTEKRKEIYKEIDKISGEAAKFAIANEYDKMMAAMGAQGTNAHTWVEETVYEEDIPANALDKFLDVQAERFRNPILRIFHTELEAVYEEKNRTLDEDGWKLQEASHYYLFPTHNYGQQTTIGTIEHLKNPSLNAIRDYYRKFYVPNNMAIVLAGDFDPDKVIAMIDAKFKYMKANPVPEYKPAPEKPITQAIVKDIYGPSAESLQFSFRTSAADSKEALLAVLAASVLSNGKAGLLDLNLNKQQKVLRSGAGVRQYKDYGVFNISAAPKQGQTLEEVKDLIMGQLDILKKGNFDESLIKAIVANFKLAQLQGLENNGNRVEEITDGFIKHKGTKWNEDVAVLDDMSKITKQELVTFANNFFKDNYVLLYKRKGESGNVVKVEKPPITAVETNADKQSPFLKAINDKPLSAVQPVWLDYNKDMQKGKLGNADVLYVQNKENSLFRMYYYYDMGAWNNKLLPLALQYLQFIGTDKYSAEDISKEFYNLACSFNANAGNDVTTISLNGLEENFDKAVALLEQLVRNCKADDAALASLINRLERTRANNKLNKNVIMNALRNYGAYGEKNPFNYTLSDAELKSVKAADLINILHNLFNYSHRILYYGSKPLNEFSAGLAKVHTLPTSWTPTPAAVVFERTKLTKNQVLFADYEMKQAEITWIGNLDKYDASKEAVVNVFNNYFGGGGMGAIVFQTIRESKALAYSTFAVLQTPNKKEDDFSFVAYVGSQADKFHEAIAGMNELLNTLPEATQTFENAKKSLLKDYETERITKDGILFSYLNNEKKGISTDLRKQIYDKATGISFTDLKQLHQSGIANKAYAYCVVASEKSVKQEDLEKYGEVKKLSLTQLFGY</sequence>
<comment type="cofactor">
    <cofactor evidence="1">
        <name>Zn(2+)</name>
        <dbReference type="ChEBI" id="CHEBI:29105"/>
    </cofactor>
</comment>
<dbReference type="RefSeq" id="WP_353550702.1">
    <property type="nucleotide sequence ID" value="NZ_AP029612.1"/>
</dbReference>
<keyword evidence="4" id="KW-0479">Metal-binding</keyword>
<dbReference type="AlphaFoldDB" id="A0AAT9GIC8"/>
<evidence type="ECO:0000256" key="8">
    <source>
        <dbReference type="RuleBase" id="RU004447"/>
    </source>
</evidence>
<dbReference type="Pfam" id="PF00675">
    <property type="entry name" value="Peptidase_M16"/>
    <property type="match status" value="2"/>
</dbReference>
<feature type="signal peptide" evidence="9">
    <location>
        <begin position="1"/>
        <end position="21"/>
    </location>
</feature>
<feature type="domain" description="Peptidase M16 C-terminal" evidence="11">
    <location>
        <begin position="260"/>
        <end position="431"/>
    </location>
</feature>
<dbReference type="PANTHER" id="PTHR43690:SF17">
    <property type="entry name" value="PROTEIN YHJJ"/>
    <property type="match status" value="1"/>
</dbReference>
<dbReference type="Gene3D" id="3.30.830.10">
    <property type="entry name" value="Metalloenzyme, LuxS/M16 peptidase-like"/>
    <property type="match status" value="4"/>
</dbReference>
<dbReference type="InterPro" id="IPR011249">
    <property type="entry name" value="Metalloenz_LuxS/M16"/>
</dbReference>
<accession>A0AAT9GIC8</accession>
<feature type="chain" id="PRO_5043647406" evidence="9">
    <location>
        <begin position="22"/>
        <end position="977"/>
    </location>
</feature>
<feature type="domain" description="Peptidase M16 N-terminal" evidence="10">
    <location>
        <begin position="57"/>
        <end position="102"/>
    </location>
</feature>
<keyword evidence="3" id="KW-0645">Protease</keyword>
<evidence type="ECO:0000256" key="7">
    <source>
        <dbReference type="ARBA" id="ARBA00023049"/>
    </source>
</evidence>
<comment type="similarity">
    <text evidence="2 8">Belongs to the peptidase M16 family.</text>
</comment>
<dbReference type="GO" id="GO:0006508">
    <property type="term" value="P:proteolysis"/>
    <property type="evidence" value="ECO:0007669"/>
    <property type="project" value="UniProtKB-KW"/>
</dbReference>
<evidence type="ECO:0000259" key="10">
    <source>
        <dbReference type="Pfam" id="PF00675"/>
    </source>
</evidence>
<keyword evidence="5" id="KW-0378">Hydrolase</keyword>
<dbReference type="PANTHER" id="PTHR43690">
    <property type="entry name" value="NARDILYSIN"/>
    <property type="match status" value="1"/>
</dbReference>
<dbReference type="InterPro" id="IPR001431">
    <property type="entry name" value="Pept_M16_Zn_BS"/>
</dbReference>
<evidence type="ECO:0000256" key="9">
    <source>
        <dbReference type="SAM" id="SignalP"/>
    </source>
</evidence>
<protein>
    <submittedName>
        <fullName evidence="12">Insulinase family protein</fullName>
    </submittedName>
</protein>
<evidence type="ECO:0000256" key="1">
    <source>
        <dbReference type="ARBA" id="ARBA00001947"/>
    </source>
</evidence>
<dbReference type="GO" id="GO:0004222">
    <property type="term" value="F:metalloendopeptidase activity"/>
    <property type="evidence" value="ECO:0007669"/>
    <property type="project" value="InterPro"/>
</dbReference>
<evidence type="ECO:0000313" key="12">
    <source>
        <dbReference type="EMBL" id="BFG70421.1"/>
    </source>
</evidence>
<organism evidence="12">
    <name type="scientific">Sediminibacterium sp. KACHI17</name>
    <dbReference type="NCBI Taxonomy" id="1751071"/>
    <lineage>
        <taxon>Bacteria</taxon>
        <taxon>Pseudomonadati</taxon>
        <taxon>Bacteroidota</taxon>
        <taxon>Chitinophagia</taxon>
        <taxon>Chitinophagales</taxon>
        <taxon>Chitinophagaceae</taxon>
        <taxon>Sediminibacterium</taxon>
    </lineage>
</organism>
<dbReference type="Pfam" id="PF05193">
    <property type="entry name" value="Peptidase_M16_C"/>
    <property type="match status" value="2"/>
</dbReference>
<proteinExistence type="inferred from homology"/>
<dbReference type="EMBL" id="AP029612">
    <property type="protein sequence ID" value="BFG70421.1"/>
    <property type="molecule type" value="Genomic_DNA"/>
</dbReference>
<dbReference type="InterPro" id="IPR007863">
    <property type="entry name" value="Peptidase_M16_C"/>
</dbReference>
<dbReference type="GO" id="GO:0046872">
    <property type="term" value="F:metal ion binding"/>
    <property type="evidence" value="ECO:0007669"/>
    <property type="project" value="UniProtKB-KW"/>
</dbReference>
<dbReference type="PROSITE" id="PS00143">
    <property type="entry name" value="INSULINASE"/>
    <property type="match status" value="1"/>
</dbReference>
<evidence type="ECO:0000256" key="5">
    <source>
        <dbReference type="ARBA" id="ARBA00022801"/>
    </source>
</evidence>
<keyword evidence="6" id="KW-0862">Zinc</keyword>
<evidence type="ECO:0000256" key="2">
    <source>
        <dbReference type="ARBA" id="ARBA00007261"/>
    </source>
</evidence>
<keyword evidence="9" id="KW-0732">Signal</keyword>
<feature type="domain" description="Peptidase M16 N-terminal" evidence="10">
    <location>
        <begin position="594"/>
        <end position="685"/>
    </location>
</feature>
<gene>
    <name evidence="12" type="ORF">KACHI17_13020</name>
</gene>
<keyword evidence="7" id="KW-0482">Metalloprotease</keyword>
<name>A0AAT9GIC8_9BACT</name>
<dbReference type="InterPro" id="IPR050626">
    <property type="entry name" value="Peptidase_M16"/>
</dbReference>
<evidence type="ECO:0000259" key="11">
    <source>
        <dbReference type="Pfam" id="PF05193"/>
    </source>
</evidence>
<evidence type="ECO:0000256" key="3">
    <source>
        <dbReference type="ARBA" id="ARBA00022670"/>
    </source>
</evidence>
<feature type="domain" description="Peptidase M16 C-terminal" evidence="11">
    <location>
        <begin position="748"/>
        <end position="882"/>
    </location>
</feature>
<reference evidence="12" key="1">
    <citation type="submission" date="2024-02" db="EMBL/GenBank/DDBJ databases">
        <title>Sediminibacterium planktonica sp. nov. and Sediminibacterium longus sp. nov., isolated from surface lake and river water.</title>
        <authorList>
            <person name="Watanabe K."/>
            <person name="Takemine S."/>
            <person name="Ishii Y."/>
            <person name="Ogata Y."/>
            <person name="Shindo C."/>
            <person name="Suda W."/>
        </authorList>
    </citation>
    <scope>NUCLEOTIDE SEQUENCE</scope>
    <source>
        <strain evidence="12">KACHI17</strain>
    </source>
</reference>
<dbReference type="InterPro" id="IPR011765">
    <property type="entry name" value="Pept_M16_N"/>
</dbReference>
<dbReference type="SUPFAM" id="SSF63411">
    <property type="entry name" value="LuxS/MPP-like metallohydrolase"/>
    <property type="match status" value="4"/>
</dbReference>